<keyword evidence="3" id="KW-0645">Protease</keyword>
<name>A0AAN9TMF5_9HEMI</name>
<keyword evidence="20" id="KW-1185">Reference proteome</keyword>
<keyword evidence="11" id="KW-0229">DNA integration</keyword>
<evidence type="ECO:0000256" key="3">
    <source>
        <dbReference type="ARBA" id="ARBA00022670"/>
    </source>
</evidence>
<dbReference type="PANTHER" id="PTHR42648:SF11">
    <property type="entry name" value="TRANSPOSON TY4-P GAG-POL POLYPROTEIN"/>
    <property type="match status" value="1"/>
</dbReference>
<dbReference type="InterPro" id="IPR039537">
    <property type="entry name" value="Retrotran_Ty1/copia-like"/>
</dbReference>
<dbReference type="GO" id="GO:0005524">
    <property type="term" value="F:ATP binding"/>
    <property type="evidence" value="ECO:0007669"/>
    <property type="project" value="UniProtKB-KW"/>
</dbReference>
<evidence type="ECO:0000256" key="9">
    <source>
        <dbReference type="ARBA" id="ARBA00022840"/>
    </source>
</evidence>
<evidence type="ECO:0000256" key="12">
    <source>
        <dbReference type="ARBA" id="ARBA00022918"/>
    </source>
</evidence>
<evidence type="ECO:0000259" key="18">
    <source>
        <dbReference type="PROSITE" id="PS50994"/>
    </source>
</evidence>
<reference evidence="19 20" key="1">
    <citation type="submission" date="2024-03" db="EMBL/GenBank/DDBJ databases">
        <title>Adaptation during the transition from Ophiocordyceps entomopathogen to insect associate is accompanied by gene loss and intensified selection.</title>
        <authorList>
            <person name="Ward C.M."/>
            <person name="Onetto C.A."/>
            <person name="Borneman A.R."/>
        </authorList>
    </citation>
    <scope>NUCLEOTIDE SEQUENCE [LARGE SCALE GENOMIC DNA]</scope>
    <source>
        <strain evidence="19">AWRI1</strain>
        <tissue evidence="19">Single Adult Female</tissue>
    </source>
</reference>
<dbReference type="Pfam" id="PF07727">
    <property type="entry name" value="RVT_2"/>
    <property type="match status" value="1"/>
</dbReference>
<keyword evidence="2" id="KW-1188">Viral release from host cell</keyword>
<keyword evidence="5" id="KW-0479">Metal-binding</keyword>
<dbReference type="InterPro" id="IPR013103">
    <property type="entry name" value="RVT_2"/>
</dbReference>
<evidence type="ECO:0000256" key="7">
    <source>
        <dbReference type="ARBA" id="ARBA00022759"/>
    </source>
</evidence>
<dbReference type="Proteomes" id="UP001367676">
    <property type="component" value="Unassembled WGS sequence"/>
</dbReference>
<evidence type="ECO:0000256" key="2">
    <source>
        <dbReference type="ARBA" id="ARBA00022612"/>
    </source>
</evidence>
<keyword evidence="13" id="KW-0808">Transferase</keyword>
<dbReference type="Pfam" id="PF22936">
    <property type="entry name" value="Pol_BBD"/>
    <property type="match status" value="1"/>
</dbReference>
<dbReference type="InterPro" id="IPR036397">
    <property type="entry name" value="RNaseH_sf"/>
</dbReference>
<feature type="region of interest" description="Disordered" evidence="17">
    <location>
        <begin position="725"/>
        <end position="746"/>
    </location>
</feature>
<evidence type="ECO:0000256" key="17">
    <source>
        <dbReference type="SAM" id="MobiDB-lite"/>
    </source>
</evidence>
<comment type="caution">
    <text evidence="19">The sequence shown here is derived from an EMBL/GenBank/DDBJ whole genome shotgun (WGS) entry which is preliminary data.</text>
</comment>
<dbReference type="Gene3D" id="3.30.420.10">
    <property type="entry name" value="Ribonuclease H-like superfamily/Ribonuclease H"/>
    <property type="match status" value="1"/>
</dbReference>
<evidence type="ECO:0000256" key="4">
    <source>
        <dbReference type="ARBA" id="ARBA00022722"/>
    </source>
</evidence>
<evidence type="ECO:0000256" key="6">
    <source>
        <dbReference type="ARBA" id="ARBA00022741"/>
    </source>
</evidence>
<dbReference type="GO" id="GO:0003887">
    <property type="term" value="F:DNA-directed DNA polymerase activity"/>
    <property type="evidence" value="ECO:0007669"/>
    <property type="project" value="UniProtKB-KW"/>
</dbReference>
<dbReference type="InterPro" id="IPR054722">
    <property type="entry name" value="PolX-like_BBD"/>
</dbReference>
<feature type="compositionally biased region" description="Acidic residues" evidence="17">
    <location>
        <begin position="730"/>
        <end position="739"/>
    </location>
</feature>
<evidence type="ECO:0000256" key="1">
    <source>
        <dbReference type="ARBA" id="ARBA00002180"/>
    </source>
</evidence>
<evidence type="ECO:0000256" key="13">
    <source>
        <dbReference type="ARBA" id="ARBA00022932"/>
    </source>
</evidence>
<keyword evidence="16" id="KW-0511">Multifunctional enzyme</keyword>
<evidence type="ECO:0000256" key="10">
    <source>
        <dbReference type="ARBA" id="ARBA00022842"/>
    </source>
</evidence>
<organism evidence="19 20">
    <name type="scientific">Parthenolecanium corni</name>
    <dbReference type="NCBI Taxonomy" id="536013"/>
    <lineage>
        <taxon>Eukaryota</taxon>
        <taxon>Metazoa</taxon>
        <taxon>Ecdysozoa</taxon>
        <taxon>Arthropoda</taxon>
        <taxon>Hexapoda</taxon>
        <taxon>Insecta</taxon>
        <taxon>Pterygota</taxon>
        <taxon>Neoptera</taxon>
        <taxon>Paraneoptera</taxon>
        <taxon>Hemiptera</taxon>
        <taxon>Sternorrhyncha</taxon>
        <taxon>Coccoidea</taxon>
        <taxon>Coccidae</taxon>
        <taxon>Parthenolecanium</taxon>
    </lineage>
</organism>
<dbReference type="Pfam" id="PF13976">
    <property type="entry name" value="gag_pre-integrs"/>
    <property type="match status" value="1"/>
</dbReference>
<dbReference type="GO" id="GO:0003676">
    <property type="term" value="F:nucleic acid binding"/>
    <property type="evidence" value="ECO:0007669"/>
    <property type="project" value="InterPro"/>
</dbReference>
<evidence type="ECO:0000256" key="14">
    <source>
        <dbReference type="ARBA" id="ARBA00023113"/>
    </source>
</evidence>
<keyword evidence="9" id="KW-0067">ATP-binding</keyword>
<dbReference type="PROSITE" id="PS50994">
    <property type="entry name" value="INTEGRASE"/>
    <property type="match status" value="1"/>
</dbReference>
<dbReference type="GO" id="GO:0008233">
    <property type="term" value="F:peptidase activity"/>
    <property type="evidence" value="ECO:0007669"/>
    <property type="project" value="UniProtKB-KW"/>
</dbReference>
<dbReference type="EMBL" id="JBBCAQ010000010">
    <property type="protein sequence ID" value="KAK7601357.1"/>
    <property type="molecule type" value="Genomic_DNA"/>
</dbReference>
<evidence type="ECO:0000313" key="20">
    <source>
        <dbReference type="Proteomes" id="UP001367676"/>
    </source>
</evidence>
<evidence type="ECO:0000256" key="15">
    <source>
        <dbReference type="ARBA" id="ARBA00023172"/>
    </source>
</evidence>
<dbReference type="GO" id="GO:0046872">
    <property type="term" value="F:metal ion binding"/>
    <property type="evidence" value="ECO:0007669"/>
    <property type="project" value="UniProtKB-KW"/>
</dbReference>
<protein>
    <recommendedName>
        <fullName evidence="18">Integrase catalytic domain-containing protein</fullName>
    </recommendedName>
</protein>
<dbReference type="GO" id="GO:0004519">
    <property type="term" value="F:endonuclease activity"/>
    <property type="evidence" value="ECO:0007669"/>
    <property type="project" value="UniProtKB-KW"/>
</dbReference>
<accession>A0AAN9TMF5</accession>
<keyword evidence="8" id="KW-0378">Hydrolase</keyword>
<keyword evidence="14" id="KW-0917">Virion maturation</keyword>
<dbReference type="GO" id="GO:0015074">
    <property type="term" value="P:DNA integration"/>
    <property type="evidence" value="ECO:0007669"/>
    <property type="project" value="UniProtKB-KW"/>
</dbReference>
<dbReference type="InterPro" id="IPR001584">
    <property type="entry name" value="Integrase_cat-core"/>
</dbReference>
<sequence length="918" mass="104567">MASSAHNVSRIKRFDGSNYLAWRNRVYTELQCEDLTELVDQKPTENFKKKDFGTQKKPLTWGQADARARRVIVENLEDSILHYAPTDVSAYEIWRRIKTTYNRSSYLQHAYLRRKLSNLQYDGKSELSLFFRDFDDIIAEIRSSGGKVGKIDDVEAVVTLLAALPSDYSPVIASLGEINENNLVTLETVKGYLLDYDLKRKDERKVKRVDQAETTNAAYYSDSQKDGRGEKVRCSYCNREGHRETRCFKKRNDKKTFGDTKQSGEANVASKDLYPRAVSFLAENNNNKPAVSEGDVTVELEFVADSGCTRFMINRRSVFSSCQRLEQPMPITLADNSSTHATHIGNVDLVSNLGKLISLKDVLLVPGLRRNLLSVRRIAMKSFDVVFKAEMVEIVKDGEVLASGYVQNELYFMNFKVCSSAAGLSEAGLTYTQLHRRLGHAYSGAVVELKKRGLVQFRGEIPSTCESCVRGKQCQLPYPSSHHKTSRPLEQVVSDVCFAEKASYDGFEYFVTFLDVYTHFSVVYMLRKKSEVFSKLQEYEAMVSAQFKTKISSFLCDNGREFINSDVIEFCKQKGIRLINSVPYNHQQNGRAERLNRTLEDRARTMLLESGLPKTFWSEAILCSNYLLNRCPTQSTGKIPAEEWYGNSLDFGKLRPFGCICYVHVPKEKRLKFDSRSNKGVMVGYAPMGYRIYNLTEKRLQIARNVVFDEEKFYCELLPVGTKVERAPESDGETSSDDEMDHHEADDSVIAPDLPIRTPEAAVRRSSRERRVPTHLQDYEVTVGYCEALLVEDPDDPKWDKAKEIEMKSMSNFGVWELVPRRPGMKVIRSKWALREKPDKLKARLVAVGCDERNFPDLLFSPVVNMTTVKVLLSLVVQKGLKLHQMDVSYAFLHGDLDYDVFMEQAPGFGSNRDMIGF</sequence>
<evidence type="ECO:0000256" key="5">
    <source>
        <dbReference type="ARBA" id="ARBA00022723"/>
    </source>
</evidence>
<evidence type="ECO:0000256" key="16">
    <source>
        <dbReference type="ARBA" id="ARBA00023268"/>
    </source>
</evidence>
<comment type="function">
    <text evidence="1">The aspartyl protease (PR) mediates the proteolytic cleavages of the Gag and Gag-Pol polyproteins after assembly of the VLP.</text>
</comment>
<dbReference type="GO" id="GO:0003964">
    <property type="term" value="F:RNA-directed DNA polymerase activity"/>
    <property type="evidence" value="ECO:0007669"/>
    <property type="project" value="UniProtKB-KW"/>
</dbReference>
<dbReference type="PANTHER" id="PTHR42648">
    <property type="entry name" value="TRANSPOSASE, PUTATIVE-RELATED"/>
    <property type="match status" value="1"/>
</dbReference>
<dbReference type="SUPFAM" id="SSF53098">
    <property type="entry name" value="Ribonuclease H-like"/>
    <property type="match status" value="1"/>
</dbReference>
<evidence type="ECO:0000256" key="8">
    <source>
        <dbReference type="ARBA" id="ARBA00022801"/>
    </source>
</evidence>
<dbReference type="Pfam" id="PF00665">
    <property type="entry name" value="rve"/>
    <property type="match status" value="1"/>
</dbReference>
<keyword evidence="10" id="KW-0460">Magnesium</keyword>
<keyword evidence="4" id="KW-0540">Nuclease</keyword>
<evidence type="ECO:0000256" key="11">
    <source>
        <dbReference type="ARBA" id="ARBA00022908"/>
    </source>
</evidence>
<dbReference type="GO" id="GO:0006310">
    <property type="term" value="P:DNA recombination"/>
    <property type="evidence" value="ECO:0007669"/>
    <property type="project" value="UniProtKB-KW"/>
</dbReference>
<dbReference type="InterPro" id="IPR057670">
    <property type="entry name" value="SH3_retrovirus"/>
</dbReference>
<keyword evidence="13" id="KW-0239">DNA-directed DNA polymerase</keyword>
<proteinExistence type="predicted"/>
<dbReference type="InterPro" id="IPR025724">
    <property type="entry name" value="GAG-pre-integrase_dom"/>
</dbReference>
<keyword evidence="7" id="KW-0255">Endonuclease</keyword>
<keyword evidence="13" id="KW-0548">Nucleotidyltransferase</keyword>
<feature type="domain" description="Integrase catalytic" evidence="18">
    <location>
        <begin position="484"/>
        <end position="648"/>
    </location>
</feature>
<keyword evidence="6" id="KW-0547">Nucleotide-binding</keyword>
<dbReference type="GO" id="GO:0006508">
    <property type="term" value="P:proteolysis"/>
    <property type="evidence" value="ECO:0007669"/>
    <property type="project" value="UniProtKB-KW"/>
</dbReference>
<evidence type="ECO:0000313" key="19">
    <source>
        <dbReference type="EMBL" id="KAK7601357.1"/>
    </source>
</evidence>
<dbReference type="AlphaFoldDB" id="A0AAN9TMF5"/>
<dbReference type="Pfam" id="PF14223">
    <property type="entry name" value="Retrotran_gag_2"/>
    <property type="match status" value="1"/>
</dbReference>
<gene>
    <name evidence="19" type="ORF">V9T40_008798</name>
</gene>
<dbReference type="InterPro" id="IPR012337">
    <property type="entry name" value="RNaseH-like_sf"/>
</dbReference>
<dbReference type="Pfam" id="PF25597">
    <property type="entry name" value="SH3_retrovirus"/>
    <property type="match status" value="1"/>
</dbReference>
<keyword evidence="15" id="KW-0233">DNA recombination</keyword>
<keyword evidence="12" id="KW-0695">RNA-directed DNA polymerase</keyword>